<evidence type="ECO:0000256" key="13">
    <source>
        <dbReference type="RuleBase" id="RU003694"/>
    </source>
</evidence>
<dbReference type="SMART" id="SM00825">
    <property type="entry name" value="PKS_KS"/>
    <property type="match status" value="1"/>
</dbReference>
<comment type="function">
    <text evidence="11">Involved in the type II fatty acid elongation cycle. Catalyzes the elongation of a wide range of acyl-ACP by the addition of two carbons from malonyl-ACP to an acyl acceptor. Can efficiently catalyze the conversion of palmitoleoyl-ACP (cis-hexadec-9-enoyl-ACP) to cis-vaccenoyl-ACP (cis-octadec-11-enoyl-ACP), an essential step in the thermal regulation of fatty acid composition.</text>
</comment>
<dbReference type="SUPFAM" id="SSF53901">
    <property type="entry name" value="Thiolase-like"/>
    <property type="match status" value="2"/>
</dbReference>
<dbReference type="EMBL" id="JADHSG010000001">
    <property type="protein sequence ID" value="MBL6902701.1"/>
    <property type="molecule type" value="Genomic_DNA"/>
</dbReference>
<evidence type="ECO:0000256" key="2">
    <source>
        <dbReference type="ARBA" id="ARBA00008467"/>
    </source>
</evidence>
<dbReference type="Proteomes" id="UP000705230">
    <property type="component" value="Unassembled WGS sequence"/>
</dbReference>
<keyword evidence="5 11" id="KW-0444">Lipid biosynthesis</keyword>
<keyword evidence="8" id="KW-0443">Lipid metabolism</keyword>
<dbReference type="GO" id="GO:0004315">
    <property type="term" value="F:3-oxoacyl-[acyl-carrier-protein] synthase activity"/>
    <property type="evidence" value="ECO:0007669"/>
    <property type="project" value="UniProtKB-UniRule"/>
</dbReference>
<gene>
    <name evidence="15" type="primary">fabF</name>
    <name evidence="15" type="ORF">ISR29_00680</name>
</gene>
<evidence type="ECO:0000256" key="4">
    <source>
        <dbReference type="ARBA" id="ARBA00014657"/>
    </source>
</evidence>
<organism evidence="15 16">
    <name type="scientific">SAR86 cluster bacterium</name>
    <dbReference type="NCBI Taxonomy" id="2030880"/>
    <lineage>
        <taxon>Bacteria</taxon>
        <taxon>Pseudomonadati</taxon>
        <taxon>Pseudomonadota</taxon>
        <taxon>Gammaproteobacteria</taxon>
        <taxon>SAR86 cluster</taxon>
    </lineage>
</organism>
<keyword evidence="9 11" id="KW-0275">Fatty acid biosynthesis</keyword>
<comment type="caution">
    <text evidence="15">The sequence shown here is derived from an EMBL/GenBank/DDBJ whole genome shotgun (WGS) entry which is preliminary data.</text>
</comment>
<evidence type="ECO:0000256" key="10">
    <source>
        <dbReference type="ARBA" id="ARBA00023315"/>
    </source>
</evidence>
<dbReference type="AlphaFoldDB" id="A0A937M2A1"/>
<dbReference type="PANTHER" id="PTHR11712">
    <property type="entry name" value="POLYKETIDE SYNTHASE-RELATED"/>
    <property type="match status" value="1"/>
</dbReference>
<name>A0A937M2A1_9GAMM</name>
<dbReference type="InterPro" id="IPR017568">
    <property type="entry name" value="3-oxoacyl-ACP_synth-2"/>
</dbReference>
<evidence type="ECO:0000256" key="6">
    <source>
        <dbReference type="ARBA" id="ARBA00022679"/>
    </source>
</evidence>
<evidence type="ECO:0000256" key="1">
    <source>
        <dbReference type="ARBA" id="ARBA00005194"/>
    </source>
</evidence>
<feature type="domain" description="Ketosynthase family 3 (KS3)" evidence="14">
    <location>
        <begin position="4"/>
        <end position="408"/>
    </location>
</feature>
<keyword evidence="7" id="KW-0276">Fatty acid metabolism</keyword>
<evidence type="ECO:0000256" key="11">
    <source>
        <dbReference type="PIRNR" id="PIRNR000447"/>
    </source>
</evidence>
<dbReference type="Pfam" id="PF00109">
    <property type="entry name" value="ketoacyl-synt"/>
    <property type="match status" value="1"/>
</dbReference>
<keyword evidence="6 11" id="KW-0808">Transferase</keyword>
<dbReference type="InterPro" id="IPR020841">
    <property type="entry name" value="PKS_Beta-ketoAc_synthase_dom"/>
</dbReference>
<dbReference type="FunFam" id="3.40.47.10:FF:000009">
    <property type="entry name" value="3-oxoacyl-[acyl-carrier-protein] synthase 2"/>
    <property type="match status" value="1"/>
</dbReference>
<evidence type="ECO:0000259" key="14">
    <source>
        <dbReference type="PROSITE" id="PS52004"/>
    </source>
</evidence>
<evidence type="ECO:0000256" key="3">
    <source>
        <dbReference type="ARBA" id="ARBA00012356"/>
    </source>
</evidence>
<dbReference type="Pfam" id="PF02801">
    <property type="entry name" value="Ketoacyl-synt_C"/>
    <property type="match status" value="1"/>
</dbReference>
<dbReference type="InterPro" id="IPR014030">
    <property type="entry name" value="Ketoacyl_synth_N"/>
</dbReference>
<dbReference type="InterPro" id="IPR016039">
    <property type="entry name" value="Thiolase-like"/>
</dbReference>
<dbReference type="PANTHER" id="PTHR11712:SF336">
    <property type="entry name" value="3-OXOACYL-[ACYL-CARRIER-PROTEIN] SYNTHASE, MITOCHONDRIAL"/>
    <property type="match status" value="1"/>
</dbReference>
<dbReference type="NCBIfam" id="TIGR03150">
    <property type="entry name" value="fabF"/>
    <property type="match status" value="1"/>
</dbReference>
<accession>A0A937M2A1</accession>
<proteinExistence type="inferred from homology"/>
<evidence type="ECO:0000313" key="16">
    <source>
        <dbReference type="Proteomes" id="UP000705230"/>
    </source>
</evidence>
<comment type="pathway">
    <text evidence="1 11">Lipid metabolism; fatty acid biosynthesis.</text>
</comment>
<dbReference type="PROSITE" id="PS00606">
    <property type="entry name" value="KS3_1"/>
    <property type="match status" value="1"/>
</dbReference>
<dbReference type="CDD" id="cd00834">
    <property type="entry name" value="KAS_I_II"/>
    <property type="match status" value="1"/>
</dbReference>
<evidence type="ECO:0000256" key="12">
    <source>
        <dbReference type="PIRSR" id="PIRSR000447-1"/>
    </source>
</evidence>
<feature type="active site" description="For beta-ketoacyl synthase activity" evidence="12">
    <location>
        <position position="164"/>
    </location>
</feature>
<keyword evidence="10 11" id="KW-0012">Acyltransferase</keyword>
<sequence length="412" mass="43349">MKLQRRVVVTGLGLVTPLGNDVSSSWDACTNGISGISTFNNSIVDSPVSIGGRIKDLDLSLYLDTKESRRLDTFIQYGVVAASQAITDSGFLDSSTDLTRAGVNFGSGIGGIETIENNHKLYLEKGYKKVSPFMVPGSIINMTSGLISIKFGLKGSNVSTVTACSSGNHCIGLAARSIAYGESDIMVAGGSEMASTPLAISGFIAARALSTSSNPATASRPWDVDRDGFVLSDGAGAIILEDLEHAQKRNAKIYAEIIGFGMSSDAFHMTSPPEDGKGAALSMANAISDSEINSNDIDYINAHGTSTPLGDLAEATAMKSIFKEDIPAISSTKSMTGHTLGAAGAIESIFSILSINDNVIPPTINLDNQDPRCDLDFTPLTARESEITIAMNNSFGFGGTNSTLIFRQYFSF</sequence>
<comment type="catalytic activity">
    <reaction evidence="11">
        <text>a fatty acyl-[ACP] + malonyl-[ACP] + H(+) = a 3-oxoacyl-[ACP] + holo-[ACP] + CO2</text>
        <dbReference type="Rhea" id="RHEA:22836"/>
        <dbReference type="Rhea" id="RHEA-COMP:9623"/>
        <dbReference type="Rhea" id="RHEA-COMP:9685"/>
        <dbReference type="Rhea" id="RHEA-COMP:9916"/>
        <dbReference type="Rhea" id="RHEA-COMP:14125"/>
        <dbReference type="ChEBI" id="CHEBI:15378"/>
        <dbReference type="ChEBI" id="CHEBI:16526"/>
        <dbReference type="ChEBI" id="CHEBI:64479"/>
        <dbReference type="ChEBI" id="CHEBI:78449"/>
        <dbReference type="ChEBI" id="CHEBI:78776"/>
        <dbReference type="ChEBI" id="CHEBI:138651"/>
    </reaction>
</comment>
<dbReference type="GO" id="GO:0006633">
    <property type="term" value="P:fatty acid biosynthetic process"/>
    <property type="evidence" value="ECO:0007669"/>
    <property type="project" value="UniProtKB-UniRule"/>
</dbReference>
<evidence type="ECO:0000256" key="9">
    <source>
        <dbReference type="ARBA" id="ARBA00023160"/>
    </source>
</evidence>
<dbReference type="InterPro" id="IPR018201">
    <property type="entry name" value="Ketoacyl_synth_AS"/>
</dbReference>
<protein>
    <recommendedName>
        <fullName evidence="4 11">3-oxoacyl-[acyl-carrier-protein] synthase 2</fullName>
        <ecNumber evidence="3 11">2.3.1.179</ecNumber>
    </recommendedName>
</protein>
<comment type="similarity">
    <text evidence="2 11 13">Belongs to the thiolase-like superfamily. Beta-ketoacyl-ACP synthases family.</text>
</comment>
<dbReference type="InterPro" id="IPR014031">
    <property type="entry name" value="Ketoacyl_synth_C"/>
</dbReference>
<dbReference type="GO" id="GO:0005829">
    <property type="term" value="C:cytosol"/>
    <property type="evidence" value="ECO:0007669"/>
    <property type="project" value="TreeGrafter"/>
</dbReference>
<evidence type="ECO:0000256" key="5">
    <source>
        <dbReference type="ARBA" id="ARBA00022516"/>
    </source>
</evidence>
<dbReference type="Gene3D" id="3.40.47.10">
    <property type="match status" value="1"/>
</dbReference>
<dbReference type="PROSITE" id="PS52004">
    <property type="entry name" value="KS3_2"/>
    <property type="match status" value="1"/>
</dbReference>
<evidence type="ECO:0000256" key="8">
    <source>
        <dbReference type="ARBA" id="ARBA00023098"/>
    </source>
</evidence>
<comment type="catalytic activity">
    <reaction evidence="11">
        <text>(9Z)-hexadecenoyl-[ACP] + malonyl-[ACP] + H(+) = 3-oxo-(11Z)-octadecenoyl-[ACP] + holo-[ACP] + CO2</text>
        <dbReference type="Rhea" id="RHEA:55040"/>
        <dbReference type="Rhea" id="RHEA-COMP:9623"/>
        <dbReference type="Rhea" id="RHEA-COMP:9685"/>
        <dbReference type="Rhea" id="RHEA-COMP:10800"/>
        <dbReference type="Rhea" id="RHEA-COMP:14074"/>
        <dbReference type="ChEBI" id="CHEBI:15378"/>
        <dbReference type="ChEBI" id="CHEBI:16526"/>
        <dbReference type="ChEBI" id="CHEBI:64479"/>
        <dbReference type="ChEBI" id="CHEBI:78449"/>
        <dbReference type="ChEBI" id="CHEBI:83989"/>
        <dbReference type="ChEBI" id="CHEBI:138538"/>
        <dbReference type="EC" id="2.3.1.179"/>
    </reaction>
</comment>
<dbReference type="NCBIfam" id="NF005589">
    <property type="entry name" value="PRK07314.1"/>
    <property type="match status" value="1"/>
</dbReference>
<evidence type="ECO:0000313" key="15">
    <source>
        <dbReference type="EMBL" id="MBL6902701.1"/>
    </source>
</evidence>
<dbReference type="InterPro" id="IPR000794">
    <property type="entry name" value="Beta-ketoacyl_synthase"/>
</dbReference>
<dbReference type="PIRSF" id="PIRSF000447">
    <property type="entry name" value="KAS_II"/>
    <property type="match status" value="1"/>
</dbReference>
<dbReference type="EC" id="2.3.1.179" evidence="3 11"/>
<reference evidence="15" key="1">
    <citation type="submission" date="2020-10" db="EMBL/GenBank/DDBJ databases">
        <title>Microbiome of the Black Sea water column analyzed by genome centric metagenomics.</title>
        <authorList>
            <person name="Cabello-Yeves P.J."/>
            <person name="Callieri C."/>
            <person name="Picazo A."/>
            <person name="Mehrshad M."/>
            <person name="Haro-Moreno J.M."/>
            <person name="Roda-Garcia J."/>
            <person name="Dzembekova N."/>
            <person name="Slabakova V."/>
            <person name="Slabakova N."/>
            <person name="Moncheva S."/>
            <person name="Rodriguez-Valera F."/>
        </authorList>
    </citation>
    <scope>NUCLEOTIDE SEQUENCE</scope>
    <source>
        <strain evidence="15">BS30m-G43</strain>
    </source>
</reference>
<evidence type="ECO:0000256" key="7">
    <source>
        <dbReference type="ARBA" id="ARBA00022832"/>
    </source>
</evidence>